<dbReference type="RefSeq" id="WP_207847689.1">
    <property type="nucleotide sequence ID" value="NZ_JAFVMH010000023.1"/>
</dbReference>
<dbReference type="Proteomes" id="UP000664073">
    <property type="component" value="Unassembled WGS sequence"/>
</dbReference>
<sequence length="152" mass="17461">MAGRGTRRAGRVAWRLGGWLIYPLYSPFVRSYQLARTGTELVRQIRLGMPPPDRDVADLIERPVEVIRLLRRTRRYGRLALLLAIVFTVLSLWAWLWRGFLPVGPTCIRYISMAVLFAAEFLRMSYANWVLRTASPGGLATFIADGRNLWPR</sequence>
<dbReference type="EMBL" id="JAFVMH010000023">
    <property type="protein sequence ID" value="MBO1326809.1"/>
    <property type="molecule type" value="Genomic_DNA"/>
</dbReference>
<keyword evidence="3" id="KW-1185">Reference proteome</keyword>
<evidence type="ECO:0000313" key="2">
    <source>
        <dbReference type="EMBL" id="MBO1326809.1"/>
    </source>
</evidence>
<accession>A0A939HRP3</accession>
<keyword evidence="1" id="KW-1133">Transmembrane helix</keyword>
<gene>
    <name evidence="2" type="ORF">J2D77_16850</name>
</gene>
<evidence type="ECO:0000256" key="1">
    <source>
        <dbReference type="SAM" id="Phobius"/>
    </source>
</evidence>
<comment type="caution">
    <text evidence="2">The sequence shown here is derived from an EMBL/GenBank/DDBJ whole genome shotgun (WGS) entry which is preliminary data.</text>
</comment>
<keyword evidence="1" id="KW-0472">Membrane</keyword>
<proteinExistence type="predicted"/>
<keyword evidence="1" id="KW-0812">Transmembrane</keyword>
<reference evidence="2" key="1">
    <citation type="submission" date="2021-03" db="EMBL/GenBank/DDBJ databases">
        <title>The complete genome sequence of Acetobacter sp. TBRC 12339.</title>
        <authorList>
            <person name="Charoenyingcharoen P."/>
            <person name="Yukphan P."/>
        </authorList>
    </citation>
    <scope>NUCLEOTIDE SEQUENCE</scope>
    <source>
        <strain evidence="2">TBRC 12339</strain>
    </source>
</reference>
<name>A0A939HRP3_9PROT</name>
<organism evidence="2 3">
    <name type="scientific">Acetobacter garciniae</name>
    <dbReference type="NCBI Taxonomy" id="2817435"/>
    <lineage>
        <taxon>Bacteria</taxon>
        <taxon>Pseudomonadati</taxon>
        <taxon>Pseudomonadota</taxon>
        <taxon>Alphaproteobacteria</taxon>
        <taxon>Acetobacterales</taxon>
        <taxon>Acetobacteraceae</taxon>
        <taxon>Acetobacter</taxon>
    </lineage>
</organism>
<protein>
    <submittedName>
        <fullName evidence="2">Uncharacterized protein</fullName>
    </submittedName>
</protein>
<feature type="transmembrane region" description="Helical" evidence="1">
    <location>
        <begin position="103"/>
        <end position="122"/>
    </location>
</feature>
<evidence type="ECO:0000313" key="3">
    <source>
        <dbReference type="Proteomes" id="UP000664073"/>
    </source>
</evidence>
<feature type="transmembrane region" description="Helical" evidence="1">
    <location>
        <begin position="79"/>
        <end position="97"/>
    </location>
</feature>
<dbReference type="AlphaFoldDB" id="A0A939HRP3"/>